<organism evidence="1 2">
    <name type="scientific">Nocardia ninae NBRC 108245</name>
    <dbReference type="NCBI Taxonomy" id="1210091"/>
    <lineage>
        <taxon>Bacteria</taxon>
        <taxon>Bacillati</taxon>
        <taxon>Actinomycetota</taxon>
        <taxon>Actinomycetes</taxon>
        <taxon>Mycobacteriales</taxon>
        <taxon>Nocardiaceae</taxon>
        <taxon>Nocardia</taxon>
    </lineage>
</organism>
<gene>
    <name evidence="1" type="ORF">NN4_20400</name>
</gene>
<proteinExistence type="predicted"/>
<name>A0A511MAI5_9NOCA</name>
<comment type="caution">
    <text evidence="1">The sequence shown here is derived from an EMBL/GenBank/DDBJ whole genome shotgun (WGS) entry which is preliminary data.</text>
</comment>
<reference evidence="1 2" key="1">
    <citation type="submission" date="2019-07" db="EMBL/GenBank/DDBJ databases">
        <title>Whole genome shotgun sequence of Nocardia ninae NBRC 108245.</title>
        <authorList>
            <person name="Hosoyama A."/>
            <person name="Uohara A."/>
            <person name="Ohji S."/>
            <person name="Ichikawa N."/>
        </authorList>
    </citation>
    <scope>NUCLEOTIDE SEQUENCE [LARGE SCALE GENOMIC DNA]</scope>
    <source>
        <strain evidence="1 2">NBRC 108245</strain>
    </source>
</reference>
<dbReference type="Proteomes" id="UP000321424">
    <property type="component" value="Unassembled WGS sequence"/>
</dbReference>
<sequence length="61" mass="6907">MTAMTIASTVANSRIPTTTEWAILDDLALELGLTAREAVYMVAQENHDYRKTVKPRRRSLE</sequence>
<evidence type="ECO:0000313" key="1">
    <source>
        <dbReference type="EMBL" id="GEM37521.1"/>
    </source>
</evidence>
<keyword evidence="2" id="KW-1185">Reference proteome</keyword>
<dbReference type="EMBL" id="BJXA01000010">
    <property type="protein sequence ID" value="GEM37521.1"/>
    <property type="molecule type" value="Genomic_DNA"/>
</dbReference>
<dbReference type="AlphaFoldDB" id="A0A511MAI5"/>
<protein>
    <submittedName>
        <fullName evidence="1">Uncharacterized protein</fullName>
    </submittedName>
</protein>
<accession>A0A511MAI5</accession>
<evidence type="ECO:0000313" key="2">
    <source>
        <dbReference type="Proteomes" id="UP000321424"/>
    </source>
</evidence>